<protein>
    <submittedName>
        <fullName evidence="1">Uncharacterized protein</fullName>
    </submittedName>
</protein>
<proteinExistence type="predicted"/>
<reference evidence="1 2" key="1">
    <citation type="submission" date="2022-01" db="EMBL/GenBank/DDBJ databases">
        <authorList>
            <person name="Xiong W."/>
            <person name="Schranz E."/>
        </authorList>
    </citation>
    <scope>NUCLEOTIDE SEQUENCE [LARGE SCALE GENOMIC DNA]</scope>
</reference>
<accession>A0AAU9NJ89</accession>
<name>A0AAU9NJ89_9ASTR</name>
<dbReference type="EMBL" id="CAKMRJ010004445">
    <property type="protein sequence ID" value="CAH1437900.1"/>
    <property type="molecule type" value="Genomic_DNA"/>
</dbReference>
<gene>
    <name evidence="1" type="ORF">LVIROSA_LOCUS24192</name>
</gene>
<dbReference type="Proteomes" id="UP001157418">
    <property type="component" value="Unassembled WGS sequence"/>
</dbReference>
<keyword evidence="2" id="KW-1185">Reference proteome</keyword>
<organism evidence="1 2">
    <name type="scientific">Lactuca virosa</name>
    <dbReference type="NCBI Taxonomy" id="75947"/>
    <lineage>
        <taxon>Eukaryota</taxon>
        <taxon>Viridiplantae</taxon>
        <taxon>Streptophyta</taxon>
        <taxon>Embryophyta</taxon>
        <taxon>Tracheophyta</taxon>
        <taxon>Spermatophyta</taxon>
        <taxon>Magnoliopsida</taxon>
        <taxon>eudicotyledons</taxon>
        <taxon>Gunneridae</taxon>
        <taxon>Pentapetalae</taxon>
        <taxon>asterids</taxon>
        <taxon>campanulids</taxon>
        <taxon>Asterales</taxon>
        <taxon>Asteraceae</taxon>
        <taxon>Cichorioideae</taxon>
        <taxon>Cichorieae</taxon>
        <taxon>Lactucinae</taxon>
        <taxon>Lactuca</taxon>
    </lineage>
</organism>
<dbReference type="AlphaFoldDB" id="A0AAU9NJ89"/>
<sequence>MVIDVVDSCSTTPHLLSGTGLFCYSSSQSSKIDIHIFRGRFPETQDHVANSALDDQIALGVLDTLPPLLHVLRSGSDSPRHDSALALCPLSLVQRNRSSVSTW</sequence>
<evidence type="ECO:0000313" key="1">
    <source>
        <dbReference type="EMBL" id="CAH1437900.1"/>
    </source>
</evidence>
<evidence type="ECO:0000313" key="2">
    <source>
        <dbReference type="Proteomes" id="UP001157418"/>
    </source>
</evidence>
<comment type="caution">
    <text evidence="1">The sequence shown here is derived from an EMBL/GenBank/DDBJ whole genome shotgun (WGS) entry which is preliminary data.</text>
</comment>